<evidence type="ECO:0000259" key="9">
    <source>
        <dbReference type="PROSITE" id="PS51755"/>
    </source>
</evidence>
<dbReference type="SMART" id="SM00862">
    <property type="entry name" value="Trans_reg_C"/>
    <property type="match status" value="1"/>
</dbReference>
<feature type="DNA-binding region" description="OmpR/PhoB-type" evidence="7">
    <location>
        <begin position="122"/>
        <end position="217"/>
    </location>
</feature>
<dbReference type="GO" id="GO:0005829">
    <property type="term" value="C:cytosol"/>
    <property type="evidence" value="ECO:0007669"/>
    <property type="project" value="TreeGrafter"/>
</dbReference>
<evidence type="ECO:0000313" key="11">
    <source>
        <dbReference type="Proteomes" id="UP000679779"/>
    </source>
</evidence>
<dbReference type="PROSITE" id="PS51755">
    <property type="entry name" value="OMPR_PHOB"/>
    <property type="match status" value="1"/>
</dbReference>
<evidence type="ECO:0000256" key="4">
    <source>
        <dbReference type="ARBA" id="ARBA00023125"/>
    </source>
</evidence>
<accession>A0A919XQJ4</accession>
<evidence type="ECO:0000313" key="10">
    <source>
        <dbReference type="EMBL" id="GIO35085.1"/>
    </source>
</evidence>
<proteinExistence type="predicted"/>
<keyword evidence="4 7" id="KW-0238">DNA-binding</keyword>
<protein>
    <submittedName>
        <fullName evidence="10">DNA-binding response regulator</fullName>
    </submittedName>
</protein>
<dbReference type="GO" id="GO:0000156">
    <property type="term" value="F:phosphorelay response regulator activity"/>
    <property type="evidence" value="ECO:0007669"/>
    <property type="project" value="TreeGrafter"/>
</dbReference>
<keyword evidence="2" id="KW-0902">Two-component regulatory system</keyword>
<evidence type="ECO:0000256" key="2">
    <source>
        <dbReference type="ARBA" id="ARBA00023012"/>
    </source>
</evidence>
<dbReference type="AlphaFoldDB" id="A0A919XQJ4"/>
<dbReference type="SUPFAM" id="SSF52172">
    <property type="entry name" value="CheY-like"/>
    <property type="match status" value="1"/>
</dbReference>
<dbReference type="PANTHER" id="PTHR48111">
    <property type="entry name" value="REGULATOR OF RPOS"/>
    <property type="match status" value="1"/>
</dbReference>
<dbReference type="Pfam" id="PF00486">
    <property type="entry name" value="Trans_reg_C"/>
    <property type="match status" value="1"/>
</dbReference>
<dbReference type="PANTHER" id="PTHR48111:SF40">
    <property type="entry name" value="PHOSPHATE REGULON TRANSCRIPTIONAL REGULATORY PROTEIN PHOB"/>
    <property type="match status" value="1"/>
</dbReference>
<gene>
    <name evidence="10" type="primary">phoP_4</name>
    <name evidence="10" type="ORF">J2TS6_62260</name>
</gene>
<dbReference type="CDD" id="cd00383">
    <property type="entry name" value="trans_reg_C"/>
    <property type="match status" value="1"/>
</dbReference>
<evidence type="ECO:0000256" key="5">
    <source>
        <dbReference type="ARBA" id="ARBA00023163"/>
    </source>
</evidence>
<dbReference type="GO" id="GO:0000976">
    <property type="term" value="F:transcription cis-regulatory region binding"/>
    <property type="evidence" value="ECO:0007669"/>
    <property type="project" value="TreeGrafter"/>
</dbReference>
<dbReference type="SUPFAM" id="SSF46894">
    <property type="entry name" value="C-terminal effector domain of the bipartite response regulators"/>
    <property type="match status" value="1"/>
</dbReference>
<reference evidence="10" key="1">
    <citation type="submission" date="2021-03" db="EMBL/GenBank/DDBJ databases">
        <title>Antimicrobial resistance genes in bacteria isolated from Japanese honey, and their potential for conferring macrolide and lincosamide resistance in the American foulbrood pathogen Paenibacillus larvae.</title>
        <authorList>
            <person name="Okamoto M."/>
            <person name="Kumagai M."/>
            <person name="Kanamori H."/>
            <person name="Takamatsu D."/>
        </authorList>
    </citation>
    <scope>NUCLEOTIDE SEQUENCE</scope>
    <source>
        <strain evidence="10">J2TS6</strain>
    </source>
</reference>
<dbReference type="Pfam" id="PF00072">
    <property type="entry name" value="Response_reg"/>
    <property type="match status" value="1"/>
</dbReference>
<dbReference type="RefSeq" id="WP_160045501.1">
    <property type="nucleotide sequence ID" value="NZ_BORQ01000017.1"/>
</dbReference>
<dbReference type="InterPro" id="IPR001867">
    <property type="entry name" value="OmpR/PhoB-type_DNA-bd"/>
</dbReference>
<dbReference type="Proteomes" id="UP000679779">
    <property type="component" value="Unassembled WGS sequence"/>
</dbReference>
<dbReference type="GO" id="GO:0006355">
    <property type="term" value="P:regulation of DNA-templated transcription"/>
    <property type="evidence" value="ECO:0007669"/>
    <property type="project" value="InterPro"/>
</dbReference>
<dbReference type="InterPro" id="IPR011006">
    <property type="entry name" value="CheY-like_superfamily"/>
</dbReference>
<keyword evidence="5" id="KW-0804">Transcription</keyword>
<dbReference type="Gene3D" id="3.40.50.2300">
    <property type="match status" value="1"/>
</dbReference>
<evidence type="ECO:0000256" key="1">
    <source>
        <dbReference type="ARBA" id="ARBA00022553"/>
    </source>
</evidence>
<keyword evidence="11" id="KW-1185">Reference proteome</keyword>
<dbReference type="Gene3D" id="6.10.250.690">
    <property type="match status" value="1"/>
</dbReference>
<evidence type="ECO:0000256" key="7">
    <source>
        <dbReference type="PROSITE-ProRule" id="PRU01091"/>
    </source>
</evidence>
<dbReference type="Gene3D" id="1.10.10.10">
    <property type="entry name" value="Winged helix-like DNA-binding domain superfamily/Winged helix DNA-binding domain"/>
    <property type="match status" value="1"/>
</dbReference>
<keyword evidence="1 6" id="KW-0597">Phosphoprotein</keyword>
<evidence type="ECO:0000256" key="3">
    <source>
        <dbReference type="ARBA" id="ARBA00023015"/>
    </source>
</evidence>
<comment type="caution">
    <text evidence="10">The sequence shown here is derived from an EMBL/GenBank/DDBJ whole genome shotgun (WGS) entry which is preliminary data.</text>
</comment>
<dbReference type="InterPro" id="IPR016032">
    <property type="entry name" value="Sig_transdc_resp-reg_C-effctor"/>
</dbReference>
<feature type="modified residue" description="4-aspartylphosphate" evidence="6">
    <location>
        <position position="52"/>
    </location>
</feature>
<evidence type="ECO:0000256" key="6">
    <source>
        <dbReference type="PROSITE-ProRule" id="PRU00169"/>
    </source>
</evidence>
<dbReference type="EMBL" id="BORQ01000017">
    <property type="protein sequence ID" value="GIO35085.1"/>
    <property type="molecule type" value="Genomic_DNA"/>
</dbReference>
<dbReference type="SMART" id="SM00448">
    <property type="entry name" value="REC"/>
    <property type="match status" value="1"/>
</dbReference>
<dbReference type="GO" id="GO:0032993">
    <property type="term" value="C:protein-DNA complex"/>
    <property type="evidence" value="ECO:0007669"/>
    <property type="project" value="TreeGrafter"/>
</dbReference>
<dbReference type="InterPro" id="IPR001789">
    <property type="entry name" value="Sig_transdc_resp-reg_receiver"/>
</dbReference>
<dbReference type="InterPro" id="IPR039420">
    <property type="entry name" value="WalR-like"/>
</dbReference>
<feature type="domain" description="Response regulatory" evidence="8">
    <location>
        <begin position="3"/>
        <end position="115"/>
    </location>
</feature>
<organism evidence="10 11">
    <name type="scientific">Paenibacillus albilobatus</name>
    <dbReference type="NCBI Taxonomy" id="2716884"/>
    <lineage>
        <taxon>Bacteria</taxon>
        <taxon>Bacillati</taxon>
        <taxon>Bacillota</taxon>
        <taxon>Bacilli</taxon>
        <taxon>Bacillales</taxon>
        <taxon>Paenibacillaceae</taxon>
        <taxon>Paenibacillus</taxon>
    </lineage>
</organism>
<dbReference type="InterPro" id="IPR036388">
    <property type="entry name" value="WH-like_DNA-bd_sf"/>
</dbReference>
<sequence>MATILVVEDEKPINDLITMNLRLVGHQFFKAFGGMEVPPILEREKIDLILLDVMLPELDGFELMRRIRSLNIPVIFITAKDSLADRITGFELGADDYIIKPFEILEMLARINVVLRRSTKEQSTLIIDDVEIRTLERQVYKLGCAVELTAREFELLDVLIQNRNIALSREKLLELAWGYDYEGETRTVDVHIRQLRKKLGWEERIKTVFKLGYRLEVPGEP</sequence>
<keyword evidence="3" id="KW-0805">Transcription regulation</keyword>
<dbReference type="CDD" id="cd17574">
    <property type="entry name" value="REC_OmpR"/>
    <property type="match status" value="1"/>
</dbReference>
<dbReference type="PROSITE" id="PS50110">
    <property type="entry name" value="RESPONSE_REGULATORY"/>
    <property type="match status" value="1"/>
</dbReference>
<feature type="domain" description="OmpR/PhoB-type" evidence="9">
    <location>
        <begin position="122"/>
        <end position="217"/>
    </location>
</feature>
<name>A0A919XQJ4_9BACL</name>
<evidence type="ECO:0000259" key="8">
    <source>
        <dbReference type="PROSITE" id="PS50110"/>
    </source>
</evidence>